<dbReference type="InterPro" id="IPR007627">
    <property type="entry name" value="RNA_pol_sigma70_r2"/>
</dbReference>
<dbReference type="EMBL" id="CP059833">
    <property type="protein sequence ID" value="QMV84334.1"/>
    <property type="molecule type" value="Genomic_DNA"/>
</dbReference>
<dbReference type="InterPro" id="IPR013324">
    <property type="entry name" value="RNA_pol_sigma_r3/r4-like"/>
</dbReference>
<evidence type="ECO:0000256" key="5">
    <source>
        <dbReference type="ARBA" id="ARBA00023163"/>
    </source>
</evidence>
<evidence type="ECO:0000256" key="2">
    <source>
        <dbReference type="ARBA" id="ARBA00023015"/>
    </source>
</evidence>
<sequence>MDLESVLLQVAQGDEHAFSQFYDELAPQILGVVYQVIQDRPQAEEVTQEVFIEVWRTAASFDPAKSSARSWALRLARSRAIDRLRSDIAAKRRDTADYVKQVTVWSPAEEEAVAELEAHQIRSLVDSIGEPHRSAVLLAYFSGMTHSEIAQATGVPLGTAKTRVRDGLTKLRNALSSNKALGGVR</sequence>
<accession>A0A7G5FCJ3</accession>
<keyword evidence="5" id="KW-0804">Transcription</keyword>
<keyword evidence="9" id="KW-1185">Reference proteome</keyword>
<dbReference type="Gene3D" id="1.10.1740.10">
    <property type="match status" value="1"/>
</dbReference>
<reference evidence="8 9" key="1">
    <citation type="submission" date="2020-07" db="EMBL/GenBank/DDBJ databases">
        <title>non toxigenic Corynebacterium sp. nov from a clinical source.</title>
        <authorList>
            <person name="Bernier A.-M."/>
            <person name="Bernard K."/>
        </authorList>
    </citation>
    <scope>NUCLEOTIDE SEQUENCE [LARGE SCALE GENOMIC DNA]</scope>
    <source>
        <strain evidence="9">NML 93-0612</strain>
    </source>
</reference>
<evidence type="ECO:0000256" key="4">
    <source>
        <dbReference type="ARBA" id="ARBA00023125"/>
    </source>
</evidence>
<gene>
    <name evidence="8" type="ORF">HW450_08105</name>
</gene>
<protein>
    <submittedName>
        <fullName evidence="8">Sigma-70 family RNA polymerase sigma factor</fullName>
    </submittedName>
</protein>
<feature type="domain" description="RNA polymerase sigma-70 region 2" evidence="6">
    <location>
        <begin position="21"/>
        <end position="86"/>
    </location>
</feature>
<dbReference type="InterPro" id="IPR036388">
    <property type="entry name" value="WH-like_DNA-bd_sf"/>
</dbReference>
<dbReference type="SUPFAM" id="SSF88659">
    <property type="entry name" value="Sigma3 and sigma4 domains of RNA polymerase sigma factors"/>
    <property type="match status" value="1"/>
</dbReference>
<keyword evidence="4" id="KW-0238">DNA-binding</keyword>
<dbReference type="Pfam" id="PF04542">
    <property type="entry name" value="Sigma70_r2"/>
    <property type="match status" value="1"/>
</dbReference>
<proteinExistence type="inferred from homology"/>
<dbReference type="PANTHER" id="PTHR43133:SF66">
    <property type="entry name" value="ECF RNA POLYMERASE SIGMA FACTOR SIGK"/>
    <property type="match status" value="1"/>
</dbReference>
<feature type="domain" description="RNA polymerase sigma factor 70 region 4 type 2" evidence="7">
    <location>
        <begin position="121"/>
        <end position="171"/>
    </location>
</feature>
<dbReference type="GO" id="GO:0003677">
    <property type="term" value="F:DNA binding"/>
    <property type="evidence" value="ECO:0007669"/>
    <property type="project" value="UniProtKB-KW"/>
</dbReference>
<organism evidence="8 9">
    <name type="scientific">Corynebacterium hindlerae</name>
    <dbReference type="NCBI Taxonomy" id="699041"/>
    <lineage>
        <taxon>Bacteria</taxon>
        <taxon>Bacillati</taxon>
        <taxon>Actinomycetota</taxon>
        <taxon>Actinomycetes</taxon>
        <taxon>Mycobacteriales</taxon>
        <taxon>Corynebacteriaceae</taxon>
        <taxon>Corynebacterium</taxon>
    </lineage>
</organism>
<dbReference type="Gene3D" id="1.10.10.10">
    <property type="entry name" value="Winged helix-like DNA-binding domain superfamily/Winged helix DNA-binding domain"/>
    <property type="match status" value="1"/>
</dbReference>
<dbReference type="InterPro" id="IPR013325">
    <property type="entry name" value="RNA_pol_sigma_r2"/>
</dbReference>
<dbReference type="InterPro" id="IPR039425">
    <property type="entry name" value="RNA_pol_sigma-70-like"/>
</dbReference>
<comment type="similarity">
    <text evidence="1">Belongs to the sigma-70 factor family. ECF subfamily.</text>
</comment>
<dbReference type="GO" id="GO:0006352">
    <property type="term" value="P:DNA-templated transcription initiation"/>
    <property type="evidence" value="ECO:0007669"/>
    <property type="project" value="InterPro"/>
</dbReference>
<evidence type="ECO:0000256" key="1">
    <source>
        <dbReference type="ARBA" id="ARBA00010641"/>
    </source>
</evidence>
<dbReference type="AlphaFoldDB" id="A0A7G5FCJ3"/>
<dbReference type="CDD" id="cd06171">
    <property type="entry name" value="Sigma70_r4"/>
    <property type="match status" value="1"/>
</dbReference>
<name>A0A7G5FCJ3_9CORY</name>
<evidence type="ECO:0000259" key="6">
    <source>
        <dbReference type="Pfam" id="PF04542"/>
    </source>
</evidence>
<dbReference type="GO" id="GO:0016987">
    <property type="term" value="F:sigma factor activity"/>
    <property type="evidence" value="ECO:0007669"/>
    <property type="project" value="UniProtKB-KW"/>
</dbReference>
<evidence type="ECO:0000313" key="9">
    <source>
        <dbReference type="Proteomes" id="UP000515570"/>
    </source>
</evidence>
<dbReference type="Pfam" id="PF08281">
    <property type="entry name" value="Sigma70_r4_2"/>
    <property type="match status" value="1"/>
</dbReference>
<keyword evidence="2" id="KW-0805">Transcription regulation</keyword>
<evidence type="ECO:0000313" key="8">
    <source>
        <dbReference type="EMBL" id="QMV84334.1"/>
    </source>
</evidence>
<dbReference type="InterPro" id="IPR014284">
    <property type="entry name" value="RNA_pol_sigma-70_dom"/>
</dbReference>
<dbReference type="Proteomes" id="UP000515570">
    <property type="component" value="Chromosome"/>
</dbReference>
<dbReference type="NCBIfam" id="TIGR02937">
    <property type="entry name" value="sigma70-ECF"/>
    <property type="match status" value="1"/>
</dbReference>
<dbReference type="InterPro" id="IPR013249">
    <property type="entry name" value="RNA_pol_sigma70_r4_t2"/>
</dbReference>
<dbReference type="PANTHER" id="PTHR43133">
    <property type="entry name" value="RNA POLYMERASE ECF-TYPE SIGMA FACTO"/>
    <property type="match status" value="1"/>
</dbReference>
<evidence type="ECO:0000259" key="7">
    <source>
        <dbReference type="Pfam" id="PF08281"/>
    </source>
</evidence>
<dbReference type="RefSeq" id="WP_182385143.1">
    <property type="nucleotide sequence ID" value="NZ_CP059833.1"/>
</dbReference>
<evidence type="ECO:0000256" key="3">
    <source>
        <dbReference type="ARBA" id="ARBA00023082"/>
    </source>
</evidence>
<dbReference type="SUPFAM" id="SSF88946">
    <property type="entry name" value="Sigma2 domain of RNA polymerase sigma factors"/>
    <property type="match status" value="1"/>
</dbReference>
<keyword evidence="3" id="KW-0731">Sigma factor</keyword>